<keyword evidence="2" id="KW-0472">Membrane</keyword>
<organism evidence="4">
    <name type="scientific">Melampsora larici-populina (strain 98AG31 / pathotype 3-4-7)</name>
    <name type="common">Poplar leaf rust fungus</name>
    <dbReference type="NCBI Taxonomy" id="747676"/>
    <lineage>
        <taxon>Eukaryota</taxon>
        <taxon>Fungi</taxon>
        <taxon>Dikarya</taxon>
        <taxon>Basidiomycota</taxon>
        <taxon>Pucciniomycotina</taxon>
        <taxon>Pucciniomycetes</taxon>
        <taxon>Pucciniales</taxon>
        <taxon>Melampsoraceae</taxon>
        <taxon>Melampsora</taxon>
    </lineage>
</organism>
<dbReference type="KEGG" id="mlr:MELLADRAFT_75366"/>
<feature type="transmembrane region" description="Helical" evidence="2">
    <location>
        <begin position="186"/>
        <end position="209"/>
    </location>
</feature>
<feature type="compositionally biased region" description="Polar residues" evidence="1">
    <location>
        <begin position="242"/>
        <end position="255"/>
    </location>
</feature>
<dbReference type="InParanoid" id="F4RWU4"/>
<proteinExistence type="predicted"/>
<sequence length="351" mass="39465">MTTPVKTNQPTQTQAYDENDHQIPSLLFAIPFPTPANHHKTTESSPPFLLYTFPRSVYEKPPVDPRTGKPGKEKLIKKAERIWQQEVREGEEIKRGEHKDAGTWKKFKGAAARTASSVIKYMPNSTIETLGRLPPKQKLGTVQIIYPANKDVSPTINVPRLTEFEMKESFTKMLQSAKKQAFKQSIISGCLLPVTAAIDFFLIIPIFAFEVNIAYFSLQTNGARKVKALTNSENQAAKKGKATNSNQDSDTPDNSSIFIFQQATPNTFSNTINYLYSQCSLIDGRKFPIVKGINLPNYQPNRNIVEGMISEFQACLPEQVTQRHLLNVDRAAEDLARTLRKAAKEYVKTLE</sequence>
<dbReference type="AlphaFoldDB" id="F4RWU4"/>
<evidence type="ECO:0000313" key="3">
    <source>
        <dbReference type="EMBL" id="EGG03164.1"/>
    </source>
</evidence>
<gene>
    <name evidence="3" type="ORF">MELLADRAFT_75366</name>
</gene>
<accession>F4RWU4</accession>
<evidence type="ECO:0000313" key="4">
    <source>
        <dbReference type="Proteomes" id="UP000001072"/>
    </source>
</evidence>
<keyword evidence="4" id="KW-1185">Reference proteome</keyword>
<evidence type="ECO:0000256" key="2">
    <source>
        <dbReference type="SAM" id="Phobius"/>
    </source>
</evidence>
<dbReference type="EMBL" id="GL883126">
    <property type="protein sequence ID" value="EGG03164.1"/>
    <property type="molecule type" value="Genomic_DNA"/>
</dbReference>
<dbReference type="OrthoDB" id="3189033at2759"/>
<keyword evidence="2" id="KW-1133">Transmembrane helix</keyword>
<dbReference type="HOGENOM" id="CLU_046170_0_0_1"/>
<dbReference type="VEuPathDB" id="FungiDB:MELLADRAFT_75366"/>
<dbReference type="eggNOG" id="ENOG502QWCE">
    <property type="taxonomic scope" value="Eukaryota"/>
</dbReference>
<name>F4RWU4_MELLP</name>
<protein>
    <submittedName>
        <fullName evidence="3">Secreted protein</fullName>
    </submittedName>
</protein>
<dbReference type="GeneID" id="18932647"/>
<dbReference type="Proteomes" id="UP000001072">
    <property type="component" value="Unassembled WGS sequence"/>
</dbReference>
<evidence type="ECO:0000256" key="1">
    <source>
        <dbReference type="SAM" id="MobiDB-lite"/>
    </source>
</evidence>
<dbReference type="RefSeq" id="XP_007413624.1">
    <property type="nucleotide sequence ID" value="XM_007413562.1"/>
</dbReference>
<feature type="region of interest" description="Disordered" evidence="1">
    <location>
        <begin position="235"/>
        <end position="255"/>
    </location>
</feature>
<reference evidence="4" key="1">
    <citation type="journal article" date="2011" name="Proc. Natl. Acad. Sci. U.S.A.">
        <title>Obligate biotrophy features unraveled by the genomic analysis of rust fungi.</title>
        <authorList>
            <person name="Duplessis S."/>
            <person name="Cuomo C.A."/>
            <person name="Lin Y.-C."/>
            <person name="Aerts A."/>
            <person name="Tisserant E."/>
            <person name="Veneault-Fourrey C."/>
            <person name="Joly D.L."/>
            <person name="Hacquard S."/>
            <person name="Amselem J."/>
            <person name="Cantarel B.L."/>
            <person name="Chiu R."/>
            <person name="Coutinho P.M."/>
            <person name="Feau N."/>
            <person name="Field M."/>
            <person name="Frey P."/>
            <person name="Gelhaye E."/>
            <person name="Goldberg J."/>
            <person name="Grabherr M.G."/>
            <person name="Kodira C.D."/>
            <person name="Kohler A."/>
            <person name="Kuees U."/>
            <person name="Lindquist E.A."/>
            <person name="Lucas S.M."/>
            <person name="Mago R."/>
            <person name="Mauceli E."/>
            <person name="Morin E."/>
            <person name="Murat C."/>
            <person name="Pangilinan J.L."/>
            <person name="Park R."/>
            <person name="Pearson M."/>
            <person name="Quesneville H."/>
            <person name="Rouhier N."/>
            <person name="Sakthikumar S."/>
            <person name="Salamov A.A."/>
            <person name="Schmutz J."/>
            <person name="Selles B."/>
            <person name="Shapiro H."/>
            <person name="Tanguay P."/>
            <person name="Tuskan G.A."/>
            <person name="Henrissat B."/>
            <person name="Van de Peer Y."/>
            <person name="Rouze P."/>
            <person name="Ellis J.G."/>
            <person name="Dodds P.N."/>
            <person name="Schein J.E."/>
            <person name="Zhong S."/>
            <person name="Hamelin R.C."/>
            <person name="Grigoriev I.V."/>
            <person name="Szabo L.J."/>
            <person name="Martin F."/>
        </authorList>
    </citation>
    <scope>NUCLEOTIDE SEQUENCE [LARGE SCALE GENOMIC DNA]</scope>
    <source>
        <strain evidence="4">98AG31 / pathotype 3-4-7</strain>
    </source>
</reference>
<keyword evidence="2" id="KW-0812">Transmembrane</keyword>